<comment type="caution">
    <text evidence="10">The sequence shown here is derived from an EMBL/GenBank/DDBJ whole genome shotgun (WGS) entry which is preliminary data.</text>
</comment>
<dbReference type="PROSITE" id="PS01209">
    <property type="entry name" value="LDLRA_1"/>
    <property type="match status" value="1"/>
</dbReference>
<dbReference type="PANTHER" id="PTHR22722:SF5">
    <property type="entry name" value="LOW-DENSITY LIPOPROTEIN RECEPTOR-RELATED PROTEIN 1B"/>
    <property type="match status" value="1"/>
</dbReference>
<dbReference type="PRINTS" id="PR00261">
    <property type="entry name" value="LDLRECEPTOR"/>
</dbReference>
<comment type="caution">
    <text evidence="9">Lacks conserved residue(s) required for the propagation of feature annotation.</text>
</comment>
<dbReference type="GO" id="GO:0005041">
    <property type="term" value="F:low-density lipoprotein particle receptor activity"/>
    <property type="evidence" value="ECO:0007669"/>
    <property type="project" value="TreeGrafter"/>
</dbReference>
<feature type="disulfide bond" evidence="9">
    <location>
        <begin position="128"/>
        <end position="143"/>
    </location>
</feature>
<evidence type="ECO:0000256" key="7">
    <source>
        <dbReference type="ARBA" id="ARBA00023170"/>
    </source>
</evidence>
<keyword evidence="2" id="KW-0812">Transmembrane</keyword>
<reference evidence="10" key="1">
    <citation type="submission" date="2014-08" db="EMBL/GenBank/DDBJ databases">
        <authorList>
            <person name="Murali S."/>
            <person name="Richards S."/>
            <person name="Bandaranaike D."/>
            <person name="Bellair M."/>
            <person name="Blankenburg K."/>
            <person name="Chao H."/>
            <person name="Dinh H."/>
            <person name="Doddapaneni H."/>
            <person name="Dugan-Rocha S."/>
            <person name="Elkadiri S."/>
            <person name="Gnanaolivu R."/>
            <person name="Hughes D."/>
            <person name="Lee S."/>
            <person name="Li M."/>
            <person name="Ming W."/>
            <person name="Munidasa M."/>
            <person name="Muniz J."/>
            <person name="Nguyen L."/>
            <person name="Osuji N."/>
            <person name="Pu L.-L."/>
            <person name="Puazo M."/>
            <person name="Skinner E."/>
            <person name="Qu C."/>
            <person name="Quiroz J."/>
            <person name="Raj R."/>
            <person name="Weissenberger G."/>
            <person name="Xin Y."/>
            <person name="Zou X."/>
            <person name="Han Y."/>
            <person name="Worley K."/>
            <person name="Muzny D."/>
            <person name="Gibbs R."/>
        </authorList>
    </citation>
    <scope>NUCLEOTIDE SEQUENCE</scope>
    <source>
        <strain evidence="10">HAZT.00-mixed</strain>
        <tissue evidence="10">Whole organism</tissue>
    </source>
</reference>
<keyword evidence="6 9" id="KW-1015">Disulfide bond</keyword>
<dbReference type="PANTHER" id="PTHR22722">
    <property type="entry name" value="LOW-DENSITY LIPOPROTEIN RECEPTOR-RELATED PROTEIN 2-RELATED"/>
    <property type="match status" value="1"/>
</dbReference>
<gene>
    <name evidence="10" type="ORF">HAZT_HAZT007767</name>
</gene>
<keyword evidence="3" id="KW-0677">Repeat</keyword>
<keyword evidence="7" id="KW-0675">Receptor</keyword>
<evidence type="ECO:0000256" key="6">
    <source>
        <dbReference type="ARBA" id="ARBA00023157"/>
    </source>
</evidence>
<reference evidence="10" key="3">
    <citation type="submission" date="2019-06" db="EMBL/GenBank/DDBJ databases">
        <authorList>
            <person name="Poynton C."/>
            <person name="Hasenbein S."/>
            <person name="Benoit J.B."/>
            <person name="Sepulveda M.S."/>
            <person name="Poelchau M.F."/>
            <person name="Murali S.C."/>
            <person name="Chen S."/>
            <person name="Glastad K.M."/>
            <person name="Werren J.H."/>
            <person name="Vineis J.H."/>
            <person name="Bowen J.L."/>
            <person name="Friedrich M."/>
            <person name="Jones J."/>
            <person name="Robertson H.M."/>
            <person name="Feyereisen R."/>
            <person name="Mechler-Hickson A."/>
            <person name="Mathers N."/>
            <person name="Lee C.E."/>
            <person name="Colbourne J.K."/>
            <person name="Biales A."/>
            <person name="Johnston J.S."/>
            <person name="Wellborn G.A."/>
            <person name="Rosendale A.J."/>
            <person name="Cridge A.G."/>
            <person name="Munoz-Torres M.C."/>
            <person name="Bain P.A."/>
            <person name="Manny A.R."/>
            <person name="Major K.M."/>
            <person name="Lambert F.N."/>
            <person name="Vulpe C.D."/>
            <person name="Tuck P."/>
            <person name="Blalock B.J."/>
            <person name="Lin Y.-Y."/>
            <person name="Smith M.E."/>
            <person name="Ochoa-Acuna H."/>
            <person name="Chen M.-J.M."/>
            <person name="Childers C.P."/>
            <person name="Qu J."/>
            <person name="Dugan S."/>
            <person name="Lee S.L."/>
            <person name="Chao H."/>
            <person name="Dinh H."/>
            <person name="Han Y."/>
            <person name="Doddapaneni H."/>
            <person name="Worley K.C."/>
            <person name="Muzny D.M."/>
            <person name="Gibbs R.A."/>
            <person name="Richards S."/>
        </authorList>
    </citation>
    <scope>NUCLEOTIDE SEQUENCE</scope>
    <source>
        <strain evidence="10">HAZT.00-mixed</strain>
        <tissue evidence="10">Whole organism</tissue>
    </source>
</reference>
<dbReference type="SUPFAM" id="SSF57424">
    <property type="entry name" value="LDL receptor-like module"/>
    <property type="match status" value="3"/>
</dbReference>
<dbReference type="InterPro" id="IPR002172">
    <property type="entry name" value="LDrepeatLR_classA_rpt"/>
</dbReference>
<dbReference type="PROSITE" id="PS50068">
    <property type="entry name" value="LDLRA_2"/>
    <property type="match status" value="2"/>
</dbReference>
<dbReference type="GO" id="GO:0043235">
    <property type="term" value="C:receptor complex"/>
    <property type="evidence" value="ECO:0007669"/>
    <property type="project" value="TreeGrafter"/>
</dbReference>
<proteinExistence type="predicted"/>
<evidence type="ECO:0000256" key="9">
    <source>
        <dbReference type="PROSITE-ProRule" id="PRU00124"/>
    </source>
</evidence>
<name>A0A6A0GVQ4_HYAAZ</name>
<reference evidence="10" key="2">
    <citation type="journal article" date="2018" name="Environ. Sci. Technol.">
        <title>The Toxicogenome of Hyalella azteca: A Model for Sediment Ecotoxicology and Evolutionary Toxicology.</title>
        <authorList>
            <person name="Poynton H.C."/>
            <person name="Hasenbein S."/>
            <person name="Benoit J.B."/>
            <person name="Sepulveda M.S."/>
            <person name="Poelchau M.F."/>
            <person name="Hughes D.S.T."/>
            <person name="Murali S.C."/>
            <person name="Chen S."/>
            <person name="Glastad K.M."/>
            <person name="Goodisman M.A.D."/>
            <person name="Werren J.H."/>
            <person name="Vineis J.H."/>
            <person name="Bowen J.L."/>
            <person name="Friedrich M."/>
            <person name="Jones J."/>
            <person name="Robertson H.M."/>
            <person name="Feyereisen R."/>
            <person name="Mechler-Hickson A."/>
            <person name="Mathers N."/>
            <person name="Lee C.E."/>
            <person name="Colbourne J.K."/>
            <person name="Biales A."/>
            <person name="Johnston J.S."/>
            <person name="Wellborn G.A."/>
            <person name="Rosendale A.J."/>
            <person name="Cridge A.G."/>
            <person name="Munoz-Torres M.C."/>
            <person name="Bain P.A."/>
            <person name="Manny A.R."/>
            <person name="Major K.M."/>
            <person name="Lambert F.N."/>
            <person name="Vulpe C.D."/>
            <person name="Tuck P."/>
            <person name="Blalock B.J."/>
            <person name="Lin Y.Y."/>
            <person name="Smith M.E."/>
            <person name="Ochoa-Acuna H."/>
            <person name="Chen M.M."/>
            <person name="Childers C.P."/>
            <person name="Qu J."/>
            <person name="Dugan S."/>
            <person name="Lee S.L."/>
            <person name="Chao H."/>
            <person name="Dinh H."/>
            <person name="Han Y."/>
            <person name="Doddapaneni H."/>
            <person name="Worley K.C."/>
            <person name="Muzny D.M."/>
            <person name="Gibbs R.A."/>
            <person name="Richards S."/>
        </authorList>
    </citation>
    <scope>NUCLEOTIDE SEQUENCE</scope>
    <source>
        <strain evidence="10">HAZT.00-mixed</strain>
        <tissue evidence="10">Whole organism</tissue>
    </source>
</reference>
<dbReference type="InterPro" id="IPR036055">
    <property type="entry name" value="LDL_receptor-like_sf"/>
</dbReference>
<keyword evidence="5" id="KW-0472">Membrane</keyword>
<dbReference type="EMBL" id="JQDR03013347">
    <property type="protein sequence ID" value="KAA0189762.1"/>
    <property type="molecule type" value="Genomic_DNA"/>
</dbReference>
<evidence type="ECO:0000256" key="1">
    <source>
        <dbReference type="ARBA" id="ARBA00004167"/>
    </source>
</evidence>
<evidence type="ECO:0000256" key="8">
    <source>
        <dbReference type="ARBA" id="ARBA00023180"/>
    </source>
</evidence>
<dbReference type="Proteomes" id="UP000711488">
    <property type="component" value="Unassembled WGS sequence"/>
</dbReference>
<dbReference type="InterPro" id="IPR051221">
    <property type="entry name" value="LDLR-related"/>
</dbReference>
<evidence type="ECO:0000256" key="4">
    <source>
        <dbReference type="ARBA" id="ARBA00022989"/>
    </source>
</evidence>
<dbReference type="CDD" id="cd00112">
    <property type="entry name" value="LDLa"/>
    <property type="match status" value="2"/>
</dbReference>
<dbReference type="Pfam" id="PF00057">
    <property type="entry name" value="Ldl_recept_a"/>
    <property type="match status" value="2"/>
</dbReference>
<accession>A0A6A0GVQ4</accession>
<dbReference type="Gene3D" id="4.10.400.10">
    <property type="entry name" value="Low-density Lipoprotein Receptor"/>
    <property type="match status" value="3"/>
</dbReference>
<comment type="subcellular location">
    <subcellularLocation>
        <location evidence="1">Membrane</location>
        <topology evidence="1">Single-pass membrane protein</topology>
    </subcellularLocation>
</comment>
<evidence type="ECO:0000256" key="5">
    <source>
        <dbReference type="ARBA" id="ARBA00023136"/>
    </source>
</evidence>
<evidence type="ECO:0000256" key="2">
    <source>
        <dbReference type="ARBA" id="ARBA00022692"/>
    </source>
</evidence>
<feature type="disulfide bond" evidence="9">
    <location>
        <begin position="116"/>
        <end position="134"/>
    </location>
</feature>
<dbReference type="InterPro" id="IPR023415">
    <property type="entry name" value="LDLR_class-A_CS"/>
</dbReference>
<sequence length="177" mass="19649">MTSISILKSHPDLAKIDLEPCPPDRVAQCESTTLCLSLSELCDDQYQCPGGEDEDLNFCKRFPCPPERPFRCRSGKCIAASKLCDGKFMDCDQGEDEALNYCHRLHRCTGNKSFKCDYGMCVDNTAVCDGIYNCLDGTDEIQCSRTACPVNRPFKCGNGECITMDTEFLTGVTPFSF</sequence>
<dbReference type="AlphaFoldDB" id="A0A6A0GVQ4"/>
<dbReference type="SMART" id="SM00192">
    <property type="entry name" value="LDLa"/>
    <property type="match status" value="3"/>
</dbReference>
<evidence type="ECO:0000256" key="3">
    <source>
        <dbReference type="ARBA" id="ARBA00022737"/>
    </source>
</evidence>
<evidence type="ECO:0000313" key="10">
    <source>
        <dbReference type="EMBL" id="KAA0189762.1"/>
    </source>
</evidence>
<protein>
    <submittedName>
        <fullName evidence="10">Uncharacterized protein</fullName>
    </submittedName>
</protein>
<dbReference type="GO" id="GO:0005886">
    <property type="term" value="C:plasma membrane"/>
    <property type="evidence" value="ECO:0007669"/>
    <property type="project" value="TreeGrafter"/>
</dbReference>
<organism evidence="10">
    <name type="scientific">Hyalella azteca</name>
    <name type="common">Amphipod</name>
    <dbReference type="NCBI Taxonomy" id="294128"/>
    <lineage>
        <taxon>Eukaryota</taxon>
        <taxon>Metazoa</taxon>
        <taxon>Ecdysozoa</taxon>
        <taxon>Arthropoda</taxon>
        <taxon>Crustacea</taxon>
        <taxon>Multicrustacea</taxon>
        <taxon>Malacostraca</taxon>
        <taxon>Eumalacostraca</taxon>
        <taxon>Peracarida</taxon>
        <taxon>Amphipoda</taxon>
        <taxon>Senticaudata</taxon>
        <taxon>Talitrida</taxon>
        <taxon>Talitroidea</taxon>
        <taxon>Hyalellidae</taxon>
        <taxon>Hyalella</taxon>
    </lineage>
</organism>
<keyword evidence="8" id="KW-0325">Glycoprotein</keyword>
<keyword evidence="4" id="KW-1133">Transmembrane helix</keyword>